<organism evidence="2 3">
    <name type="scientific">Anaerocolumna jejuensis DSM 15929</name>
    <dbReference type="NCBI Taxonomy" id="1121322"/>
    <lineage>
        <taxon>Bacteria</taxon>
        <taxon>Bacillati</taxon>
        <taxon>Bacillota</taxon>
        <taxon>Clostridia</taxon>
        <taxon>Lachnospirales</taxon>
        <taxon>Lachnospiraceae</taxon>
        <taxon>Anaerocolumna</taxon>
    </lineage>
</organism>
<dbReference type="SUPFAM" id="SSF48452">
    <property type="entry name" value="TPR-like"/>
    <property type="match status" value="1"/>
</dbReference>
<protein>
    <submittedName>
        <fullName evidence="2">TIR domain-containing protein</fullName>
    </submittedName>
</protein>
<dbReference type="GO" id="GO:0007165">
    <property type="term" value="P:signal transduction"/>
    <property type="evidence" value="ECO:0007669"/>
    <property type="project" value="InterPro"/>
</dbReference>
<feature type="domain" description="TIR" evidence="1">
    <location>
        <begin position="1"/>
        <end position="140"/>
    </location>
</feature>
<dbReference type="AlphaFoldDB" id="A0A1M6X033"/>
<evidence type="ECO:0000313" key="2">
    <source>
        <dbReference type="EMBL" id="SHK99195.1"/>
    </source>
</evidence>
<dbReference type="SUPFAM" id="SSF52540">
    <property type="entry name" value="P-loop containing nucleoside triphosphate hydrolases"/>
    <property type="match status" value="1"/>
</dbReference>
<gene>
    <name evidence="2" type="ORF">SAMN02745136_03826</name>
</gene>
<evidence type="ECO:0000313" key="3">
    <source>
        <dbReference type="Proteomes" id="UP000184386"/>
    </source>
</evidence>
<proteinExistence type="predicted"/>
<dbReference type="InterPro" id="IPR035897">
    <property type="entry name" value="Toll_tir_struct_dom_sf"/>
</dbReference>
<dbReference type="Pfam" id="PF13676">
    <property type="entry name" value="TIR_2"/>
    <property type="match status" value="1"/>
</dbReference>
<dbReference type="Gene3D" id="1.25.40.10">
    <property type="entry name" value="Tetratricopeptide repeat domain"/>
    <property type="match status" value="1"/>
</dbReference>
<sequence>MARVFLSHSSTDKTYVRKVAELLGYDNCICDEYEFEIGTKTINEVFKSLDKTDIFVYFISNDSLNSEWVKIELNNAIEKLGIYSNRIFQIYPLIIDTNIRYDDERIAYFLRKGFLSYNLRHIDNPKIAFRKIKSRLINILMESDTKYENKYNFFYGRDKDKLAFKSRIDDLLEGPLKCVVISGISGVGRKSFVRAALQDAKIIESYYYPMIITLNRNESINDLILKLSDLGLGELKLEDIIQFNNIEDKIDILSELLIKAQEYKEHIIIEDNMCLVNLDGNVKFWFEKSLQKIKPQLSVYIISTIRLDEFRIKKRTDIYYIPLSELSKTDTAGLLRTYSKIEDIEFSREDIEFMQNCLSGYPPQVKYCVDLAKKENIDYVKEHSYIIDQMPEQISSEILLLAIDESNEDKYKSLLALLADFETTPITIINNIIKNDEIYREAFYKFKSFSICYAIGSSNEYIKINSFLQNFIQRNNYLILDDIKQMLINNAEEFEKKCNSEVYTDAFDFSELSYYIKANIKKGKKIPEKFLYSTVFLQSVIELYNKRQYSKVISIVNTLIENNKIETYDDEISDKIMYYFCLALARKRLYEFDARVEYFKTDNRYNTYNFLKGFNYRLAGNFEFAENSYNRVLAKNSNDMKTRRELVSIYVSSQQYDMAFDLAKLNFYKDKNNIYSMQAYFECLLHKKNRTDDIKNEIDQIVELVKKLYRKMDNNGMYYQIMGNYEAAINKNKKAAIKCINEGIINNKSDLISYLLKDLFDIYNIFDDVKGMNETYIRLKNEIAKLDVGDSRLEAVLIGKEAILKAYQGSSLASITILVNQNRVLSQKSKENIINNIKLALAKLHN</sequence>
<keyword evidence="3" id="KW-1185">Reference proteome</keyword>
<dbReference type="Gene3D" id="3.40.50.300">
    <property type="entry name" value="P-loop containing nucleotide triphosphate hydrolases"/>
    <property type="match status" value="1"/>
</dbReference>
<name>A0A1M6X033_9FIRM</name>
<dbReference type="Gene3D" id="3.40.50.10140">
    <property type="entry name" value="Toll/interleukin-1 receptor homology (TIR) domain"/>
    <property type="match status" value="1"/>
</dbReference>
<dbReference type="InterPro" id="IPR011990">
    <property type="entry name" value="TPR-like_helical_dom_sf"/>
</dbReference>
<dbReference type="STRING" id="1121322.SAMN02745136_03826"/>
<dbReference type="RefSeq" id="WP_073278448.1">
    <property type="nucleotide sequence ID" value="NZ_FRAC01000021.1"/>
</dbReference>
<dbReference type="SUPFAM" id="SSF52200">
    <property type="entry name" value="Toll/Interleukin receptor TIR domain"/>
    <property type="match status" value="1"/>
</dbReference>
<accession>A0A1M6X033</accession>
<evidence type="ECO:0000259" key="1">
    <source>
        <dbReference type="PROSITE" id="PS50104"/>
    </source>
</evidence>
<dbReference type="PROSITE" id="PS50104">
    <property type="entry name" value="TIR"/>
    <property type="match status" value="1"/>
</dbReference>
<dbReference type="OrthoDB" id="8435646at2"/>
<dbReference type="Proteomes" id="UP000184386">
    <property type="component" value="Unassembled WGS sequence"/>
</dbReference>
<dbReference type="InterPro" id="IPR000157">
    <property type="entry name" value="TIR_dom"/>
</dbReference>
<dbReference type="InterPro" id="IPR027417">
    <property type="entry name" value="P-loop_NTPase"/>
</dbReference>
<dbReference type="EMBL" id="FRAC01000021">
    <property type="protein sequence ID" value="SHK99195.1"/>
    <property type="molecule type" value="Genomic_DNA"/>
</dbReference>
<reference evidence="2 3" key="1">
    <citation type="submission" date="2016-11" db="EMBL/GenBank/DDBJ databases">
        <authorList>
            <person name="Jaros S."/>
            <person name="Januszkiewicz K."/>
            <person name="Wedrychowicz H."/>
        </authorList>
    </citation>
    <scope>NUCLEOTIDE SEQUENCE [LARGE SCALE GENOMIC DNA]</scope>
    <source>
        <strain evidence="2 3">DSM 15929</strain>
    </source>
</reference>